<proteinExistence type="predicted"/>
<reference evidence="1" key="1">
    <citation type="journal article" date="2014" name="Front. Microbiol.">
        <title>High frequency of phylogenetically diverse reductive dehalogenase-homologous genes in deep subseafloor sedimentary metagenomes.</title>
        <authorList>
            <person name="Kawai M."/>
            <person name="Futagami T."/>
            <person name="Toyoda A."/>
            <person name="Takaki Y."/>
            <person name="Nishi S."/>
            <person name="Hori S."/>
            <person name="Arai W."/>
            <person name="Tsubouchi T."/>
            <person name="Morono Y."/>
            <person name="Uchiyama I."/>
            <person name="Ito T."/>
            <person name="Fujiyama A."/>
            <person name="Inagaki F."/>
            <person name="Takami H."/>
        </authorList>
    </citation>
    <scope>NUCLEOTIDE SEQUENCE</scope>
    <source>
        <strain evidence="1">Expedition CK06-06</strain>
    </source>
</reference>
<accession>X0XSS3</accession>
<evidence type="ECO:0000313" key="1">
    <source>
        <dbReference type="EMBL" id="GAG46254.1"/>
    </source>
</evidence>
<dbReference type="AlphaFoldDB" id="X0XSS3"/>
<comment type="caution">
    <text evidence="1">The sequence shown here is derived from an EMBL/GenBank/DDBJ whole genome shotgun (WGS) entry which is preliminary data.</text>
</comment>
<gene>
    <name evidence="1" type="ORF">S01H1_74993</name>
</gene>
<protein>
    <submittedName>
        <fullName evidence="1">Uncharacterized protein</fullName>
    </submittedName>
</protein>
<sequence>YKALLAVCKHIRDCLDVGGEQSRQFADEIAYLNRAIKEAKL</sequence>
<organism evidence="1">
    <name type="scientific">marine sediment metagenome</name>
    <dbReference type="NCBI Taxonomy" id="412755"/>
    <lineage>
        <taxon>unclassified sequences</taxon>
        <taxon>metagenomes</taxon>
        <taxon>ecological metagenomes</taxon>
    </lineage>
</organism>
<dbReference type="EMBL" id="BARS01050207">
    <property type="protein sequence ID" value="GAG46254.1"/>
    <property type="molecule type" value="Genomic_DNA"/>
</dbReference>
<feature type="non-terminal residue" evidence="1">
    <location>
        <position position="1"/>
    </location>
</feature>
<name>X0XSS3_9ZZZZ</name>